<feature type="domain" description="Dystroglycan-type cadherin-like" evidence="2">
    <location>
        <begin position="48"/>
        <end position="137"/>
    </location>
</feature>
<evidence type="ECO:0000313" key="3">
    <source>
        <dbReference type="EMBL" id="KAA2255251.1"/>
    </source>
</evidence>
<dbReference type="EMBL" id="VUOB01000058">
    <property type="protein sequence ID" value="KAA2255251.1"/>
    <property type="molecule type" value="Genomic_DNA"/>
</dbReference>
<dbReference type="GO" id="GO:0005509">
    <property type="term" value="F:calcium ion binding"/>
    <property type="evidence" value="ECO:0007669"/>
    <property type="project" value="InterPro"/>
</dbReference>
<name>A0A5B2WU31_9PSEU</name>
<protein>
    <recommendedName>
        <fullName evidence="2">Dystroglycan-type cadherin-like domain-containing protein</fullName>
    </recommendedName>
</protein>
<evidence type="ECO:0000259" key="2">
    <source>
        <dbReference type="SMART" id="SM00736"/>
    </source>
</evidence>
<sequence>MSINASTGLITGTPTTAGSTNVTVRATDSTGPSGTTTFAWTISAAGSVTVTNPGPQTGTVGTAASLQINASDTAGGTLTYTATGLPAGLSINASTGLISGTPTAVGSSNVTVKATDSTGPSGTTTFAWTIGAAGSVTVTNPGAQTGTVGTAASLQINASDTAGGTLSYSATGLPAGLSINTSTGLITGTPTTAGGNNVTVKATDSTGPSGTTSFTWTINPGGGGCTAKQLLGNPGFETGTASPWTATSGVISNDTTEPAHSGTWDAWLDGYGSSHTDTLAQSVTLPTGCTTYGLSFWLHIDTSETTTSTAYDTLKVQVLNSSGTVLGTLATYSNLNAATGYTQRTFDLSAYAGQAVTVKFTGTEDSSQQTSFVIDDTAVNIG</sequence>
<comment type="caution">
    <text evidence="3">The sequence shown here is derived from an EMBL/GenBank/DDBJ whole genome shotgun (WGS) entry which is preliminary data.</text>
</comment>
<organism evidence="3 4">
    <name type="scientific">Solihabitans fulvus</name>
    <dbReference type="NCBI Taxonomy" id="1892852"/>
    <lineage>
        <taxon>Bacteria</taxon>
        <taxon>Bacillati</taxon>
        <taxon>Actinomycetota</taxon>
        <taxon>Actinomycetes</taxon>
        <taxon>Pseudonocardiales</taxon>
        <taxon>Pseudonocardiaceae</taxon>
        <taxon>Solihabitans</taxon>
    </lineage>
</organism>
<dbReference type="Proteomes" id="UP000323454">
    <property type="component" value="Unassembled WGS sequence"/>
</dbReference>
<feature type="domain" description="Dystroglycan-type cadherin-like" evidence="2">
    <location>
        <begin position="138"/>
        <end position="225"/>
    </location>
</feature>
<evidence type="ECO:0000313" key="4">
    <source>
        <dbReference type="Proteomes" id="UP000323454"/>
    </source>
</evidence>
<dbReference type="InterPro" id="IPR006644">
    <property type="entry name" value="Cadg"/>
</dbReference>
<reference evidence="3 4" key="1">
    <citation type="submission" date="2019-09" db="EMBL/GenBank/DDBJ databases">
        <title>Goodfellowia gen. nov., a new genus of the Pseudonocardineae related to Actinoalloteichus, containing Goodfellowia coeruleoviolacea gen. nov., comb. nov. gen. nov., comb. nov.</title>
        <authorList>
            <person name="Labeda D."/>
        </authorList>
    </citation>
    <scope>NUCLEOTIDE SEQUENCE [LARGE SCALE GENOMIC DNA]</scope>
    <source>
        <strain evidence="3 4">AN110305</strain>
    </source>
</reference>
<dbReference type="SUPFAM" id="SSF49313">
    <property type="entry name" value="Cadherin-like"/>
    <property type="match status" value="3"/>
</dbReference>
<dbReference type="GO" id="GO:0016020">
    <property type="term" value="C:membrane"/>
    <property type="evidence" value="ECO:0007669"/>
    <property type="project" value="InterPro"/>
</dbReference>
<accession>A0A5B2WU31</accession>
<evidence type="ECO:0000256" key="1">
    <source>
        <dbReference type="SAM" id="MobiDB-lite"/>
    </source>
</evidence>
<dbReference type="Gene3D" id="2.60.40.10">
    <property type="entry name" value="Immunoglobulins"/>
    <property type="match status" value="3"/>
</dbReference>
<dbReference type="OrthoDB" id="9814383at2"/>
<dbReference type="AlphaFoldDB" id="A0A5B2WU31"/>
<reference evidence="3 4" key="2">
    <citation type="submission" date="2019-09" db="EMBL/GenBank/DDBJ databases">
        <authorList>
            <person name="Jin C."/>
        </authorList>
    </citation>
    <scope>NUCLEOTIDE SEQUENCE [LARGE SCALE GENOMIC DNA]</scope>
    <source>
        <strain evidence="3 4">AN110305</strain>
    </source>
</reference>
<dbReference type="Pfam" id="PF05345">
    <property type="entry name" value="He_PIG"/>
    <property type="match status" value="3"/>
</dbReference>
<dbReference type="GO" id="GO:0005975">
    <property type="term" value="P:carbohydrate metabolic process"/>
    <property type="evidence" value="ECO:0007669"/>
    <property type="project" value="UniProtKB-ARBA"/>
</dbReference>
<keyword evidence="4" id="KW-1185">Reference proteome</keyword>
<dbReference type="InterPro" id="IPR013783">
    <property type="entry name" value="Ig-like_fold"/>
</dbReference>
<dbReference type="SMART" id="SM00736">
    <property type="entry name" value="CADG"/>
    <property type="match status" value="2"/>
</dbReference>
<feature type="region of interest" description="Disordered" evidence="1">
    <location>
        <begin position="1"/>
        <end position="33"/>
    </location>
</feature>
<gene>
    <name evidence="3" type="ORF">F0L68_28850</name>
</gene>
<proteinExistence type="predicted"/>
<dbReference type="Gene3D" id="2.60.120.260">
    <property type="entry name" value="Galactose-binding domain-like"/>
    <property type="match status" value="1"/>
</dbReference>
<dbReference type="InterPro" id="IPR015919">
    <property type="entry name" value="Cadherin-like_sf"/>
</dbReference>